<dbReference type="InterPro" id="IPR045351">
    <property type="entry name" value="DUF6531"/>
</dbReference>
<dbReference type="InterPro" id="IPR001826">
    <property type="entry name" value="RHS"/>
</dbReference>
<dbReference type="Gene3D" id="2.180.10.10">
    <property type="entry name" value="RHS repeat-associated core"/>
    <property type="match status" value="3"/>
</dbReference>
<feature type="domain" description="Teneurin-like YD-shell" evidence="5">
    <location>
        <begin position="626"/>
        <end position="743"/>
    </location>
</feature>
<accession>A0A8J7WKT0</accession>
<feature type="domain" description="RHS protein conserved region" evidence="3">
    <location>
        <begin position="1074"/>
        <end position="1102"/>
    </location>
</feature>
<dbReference type="PANTHER" id="PTHR32305">
    <property type="match status" value="1"/>
</dbReference>
<dbReference type="Pfam" id="PF14427">
    <property type="entry name" value="Pput2613-deam"/>
    <property type="match status" value="1"/>
</dbReference>
<evidence type="ECO:0000259" key="3">
    <source>
        <dbReference type="Pfam" id="PF03527"/>
    </source>
</evidence>
<dbReference type="InterPro" id="IPR050708">
    <property type="entry name" value="T6SS_VgrG/RHS"/>
</dbReference>
<dbReference type="Proteomes" id="UP000677913">
    <property type="component" value="Unassembled WGS sequence"/>
</dbReference>
<dbReference type="Pfam" id="PF20148">
    <property type="entry name" value="DUF6531"/>
    <property type="match status" value="1"/>
</dbReference>
<feature type="compositionally biased region" description="Gly residues" evidence="2">
    <location>
        <begin position="87"/>
        <end position="105"/>
    </location>
</feature>
<dbReference type="Pfam" id="PF25023">
    <property type="entry name" value="TEN_YD-shell"/>
    <property type="match status" value="1"/>
</dbReference>
<comment type="caution">
    <text evidence="6">The sequence shown here is derived from an EMBL/GenBank/DDBJ whole genome shotgun (WGS) entry which is preliminary data.</text>
</comment>
<feature type="domain" description="DUF6531" evidence="4">
    <location>
        <begin position="118"/>
        <end position="190"/>
    </location>
</feature>
<feature type="region of interest" description="Disordered" evidence="2">
    <location>
        <begin position="38"/>
        <end position="120"/>
    </location>
</feature>
<keyword evidence="7" id="KW-1185">Reference proteome</keyword>
<dbReference type="InterPro" id="IPR006530">
    <property type="entry name" value="YD"/>
</dbReference>
<dbReference type="EMBL" id="JAGSXH010000043">
    <property type="protein sequence ID" value="MBS2964156.1"/>
    <property type="molecule type" value="Genomic_DNA"/>
</dbReference>
<feature type="compositionally biased region" description="Basic and acidic residues" evidence="2">
    <location>
        <begin position="106"/>
        <end position="118"/>
    </location>
</feature>
<keyword evidence="1" id="KW-0677">Repeat</keyword>
<dbReference type="NCBIfam" id="TIGR03696">
    <property type="entry name" value="Rhs_assc_core"/>
    <property type="match status" value="1"/>
</dbReference>
<organism evidence="6 7">
    <name type="scientific">Actinocrinis puniceicyclus</name>
    <dbReference type="NCBI Taxonomy" id="977794"/>
    <lineage>
        <taxon>Bacteria</taxon>
        <taxon>Bacillati</taxon>
        <taxon>Actinomycetota</taxon>
        <taxon>Actinomycetes</taxon>
        <taxon>Catenulisporales</taxon>
        <taxon>Actinospicaceae</taxon>
        <taxon>Actinocrinis</taxon>
    </lineage>
</organism>
<dbReference type="InterPro" id="IPR056823">
    <property type="entry name" value="TEN-like_YD-shell"/>
</dbReference>
<dbReference type="SUPFAM" id="SSF69304">
    <property type="entry name" value="Tricorn protease N-terminal domain"/>
    <property type="match status" value="1"/>
</dbReference>
<protein>
    <submittedName>
        <fullName evidence="6">RHS domain-containing protein</fullName>
    </submittedName>
</protein>
<evidence type="ECO:0000259" key="4">
    <source>
        <dbReference type="Pfam" id="PF20148"/>
    </source>
</evidence>
<dbReference type="PANTHER" id="PTHR32305:SF15">
    <property type="entry name" value="PROTEIN RHSA-RELATED"/>
    <property type="match status" value="1"/>
</dbReference>
<reference evidence="6" key="1">
    <citation type="submission" date="2021-04" db="EMBL/GenBank/DDBJ databases">
        <title>Genome based classification of Actinospica acidithermotolerans sp. nov., an actinobacterium isolated from an Indonesian hot spring.</title>
        <authorList>
            <person name="Kusuma A.B."/>
            <person name="Putra K.E."/>
            <person name="Nafisah S."/>
            <person name="Loh J."/>
            <person name="Nouioui I."/>
            <person name="Goodfellow M."/>
        </authorList>
    </citation>
    <scope>NUCLEOTIDE SEQUENCE</scope>
    <source>
        <strain evidence="6">DSM 45618</strain>
    </source>
</reference>
<evidence type="ECO:0000313" key="6">
    <source>
        <dbReference type="EMBL" id="MBS2964156.1"/>
    </source>
</evidence>
<dbReference type="InterPro" id="IPR022385">
    <property type="entry name" value="Rhs_assc_core"/>
</dbReference>
<evidence type="ECO:0000259" key="5">
    <source>
        <dbReference type="Pfam" id="PF25023"/>
    </source>
</evidence>
<dbReference type="RefSeq" id="WP_211468519.1">
    <property type="nucleotide sequence ID" value="NZ_JAGSXH010000043.1"/>
</dbReference>
<name>A0A8J7WKT0_9ACTN</name>
<gene>
    <name evidence="6" type="ORF">KGA66_13945</name>
</gene>
<dbReference type="InterPro" id="IPR027472">
    <property type="entry name" value="Pput2613-NH3ase"/>
</dbReference>
<evidence type="ECO:0000256" key="2">
    <source>
        <dbReference type="SAM" id="MobiDB-lite"/>
    </source>
</evidence>
<dbReference type="InterPro" id="IPR031325">
    <property type="entry name" value="RHS_repeat"/>
</dbReference>
<proteinExistence type="predicted"/>
<sequence length="1291" mass="139257">MSGGIARALEQGVENDLRPALQDAGKALENAVRSVAHGAEGVAERTEATESKVLGKITSIGGKDTEGALGGAERDAGKLGSDASGAARGGEGPTLGHGEGQGGGPKESEGNHDAHTEGDPVDVVTGAMVSSVTDVHLAGLLPLVLRRAYSSAFRGGRRFGPGWSSTLDQRIEIDGDGIHYAGDDAQILHYPQPAGAHDAVLPVGGARWPLTWDRDSDTIRITDPRTGWTRHFTALGATRAGRTEIRPITALSDRNGHRVTYVCDDEGVPVEVQHSGGYRIAVDTGYTAGVFRVEGLRLLDGSEGGQGATLVAYQYDPRGRLAGVVNSSGLPFVYEYDDRDLITAAIDRTGSRYTYEYDDTGRVVRGTGDGGYLSARFEYDTERRITRAFNSLGHETQYHYDAHGHLTRTVDALGNATVTEYDRFGRLVAVTDPLGNTTRYVLNENGDPLRVEQPDGGVVSASYNALGLLAALTGAAGTAWRYAHDERGNLLTVTDPLGAATAYTYDERGRLTSVTDPAGNTTTVATDAAGLQLGFTDPLGNASRLERDAFGRVVAVTDPLGNTTRLGYRVEGEALWRVLPDGTREEWEYDGEGNQTLHRNPAGLVTRYEYGPFSLRAREIRPGGAEYAFAYNTERDLVAVTNPAAALWRYEYDAAGRIVAETDFNGRTTTRGFDAAGRLVERVNGAGQRATMLRDAAGRVTRRDLSDGAGTVYEYDPEGRLLRARSGDSVLEYGYDAAGRLVSESADGRPVASRYDAAGRRVERVTPSGLASHWSFDGNGNPLSMANAAGALSFQYDAVGQETTRFLGAGAALTQAFDPAYRLASQGVWVYDAAAAQVAAPEGGAGGYRPLEQRTYTYRPDGYPVAVTDTLRGDRAYTLDPEGRITAVSGDAWHEQYSYDRAGNLAAAAWPGAGDDARDAQGEREYQGTIVRRAGRVGYEYDAQGRVVRMVRRTLSGQSRQWTYTWDADDRLTRVTTPDGSVWQYTYDPLGRRVAKRRLAADGAAAELISFAWDGRHLAEQTRKSADGTVETLTWDWEPGGDRVAAQTRAVTRPAGSALHAPQEEIDRRFYAIVADAVGTPTELVAPDGRIAWRAQHTVWGRPAGTDPETTGCPLGFPGQYRDEETGLHYNYLRYYDPETARYLSPDPLGLFPSPDDYAYVANPLLWFDPLGLAPHHAHITVYDPAGNVRYHYGLVSGHTVPEEAALGFPNAMMATHTENRSMRMHGGSPTVPIPGDPYANSHPVQAGDHIVIDGEKPPCPQCKGAMNRAMNELGVNVTYNWGGNTWHATG</sequence>
<dbReference type="NCBIfam" id="TIGR01643">
    <property type="entry name" value="YD_repeat_2x"/>
    <property type="match status" value="11"/>
</dbReference>
<dbReference type="Pfam" id="PF05593">
    <property type="entry name" value="RHS_repeat"/>
    <property type="match status" value="4"/>
</dbReference>
<evidence type="ECO:0000256" key="1">
    <source>
        <dbReference type="ARBA" id="ARBA00022737"/>
    </source>
</evidence>
<dbReference type="Pfam" id="PF03527">
    <property type="entry name" value="RHS"/>
    <property type="match status" value="1"/>
</dbReference>
<evidence type="ECO:0000313" key="7">
    <source>
        <dbReference type="Proteomes" id="UP000677913"/>
    </source>
</evidence>